<dbReference type="GO" id="GO:0017168">
    <property type="term" value="F:5-oxoprolinase (ATP-hydrolyzing) activity"/>
    <property type="evidence" value="ECO:0007669"/>
    <property type="project" value="TreeGrafter"/>
</dbReference>
<dbReference type="InterPro" id="IPR045079">
    <property type="entry name" value="Oxoprolinase-like"/>
</dbReference>
<evidence type="ECO:0000259" key="3">
    <source>
        <dbReference type="Pfam" id="PF02538"/>
    </source>
</evidence>
<evidence type="ECO:0000256" key="1">
    <source>
        <dbReference type="ARBA" id="ARBA00010403"/>
    </source>
</evidence>
<accession>A0A1U6HE60</accession>
<evidence type="ECO:0000313" key="6">
    <source>
        <dbReference type="Proteomes" id="UP000190989"/>
    </source>
</evidence>
<reference evidence="6" key="1">
    <citation type="submission" date="2017-02" db="EMBL/GenBank/DDBJ databases">
        <authorList>
            <person name="Varghese N."/>
            <person name="Submissions S."/>
        </authorList>
    </citation>
    <scope>NUCLEOTIDE SEQUENCE [LARGE SCALE GENOMIC DNA]</scope>
    <source>
        <strain evidence="6">SM117</strain>
    </source>
</reference>
<dbReference type="EMBL" id="FVZE01000002">
    <property type="protein sequence ID" value="SLJ93960.1"/>
    <property type="molecule type" value="Genomic_DNA"/>
</dbReference>
<feature type="domain" description="Hydantoinase/oxoprolinase N-terminal" evidence="4">
    <location>
        <begin position="13"/>
        <end position="187"/>
    </location>
</feature>
<dbReference type="Pfam" id="PF05378">
    <property type="entry name" value="Hydant_A_N"/>
    <property type="match status" value="1"/>
</dbReference>
<feature type="domain" description="Hydantoinase B/oxoprolinase" evidence="3">
    <location>
        <begin position="692"/>
        <end position="1205"/>
    </location>
</feature>
<dbReference type="Pfam" id="PF01968">
    <property type="entry name" value="Hydantoinase_A"/>
    <property type="match status" value="1"/>
</dbReference>
<dbReference type="PANTHER" id="PTHR11365:SF23">
    <property type="entry name" value="HYPOTHETICAL 5-OXOPROLINASE (EUROFUNG)-RELATED"/>
    <property type="match status" value="1"/>
</dbReference>
<dbReference type="GO" id="GO:0006749">
    <property type="term" value="P:glutathione metabolic process"/>
    <property type="evidence" value="ECO:0007669"/>
    <property type="project" value="TreeGrafter"/>
</dbReference>
<evidence type="ECO:0000313" key="5">
    <source>
        <dbReference type="EMBL" id="SLJ93960.1"/>
    </source>
</evidence>
<keyword evidence="6" id="KW-1185">Reference proteome</keyword>
<organism evidence="5 6">
    <name type="scientific">Novosphingobium mathurense</name>
    <dbReference type="NCBI Taxonomy" id="428990"/>
    <lineage>
        <taxon>Bacteria</taxon>
        <taxon>Pseudomonadati</taxon>
        <taxon>Pseudomonadota</taxon>
        <taxon>Alphaproteobacteria</taxon>
        <taxon>Sphingomonadales</taxon>
        <taxon>Sphingomonadaceae</taxon>
        <taxon>Novosphingobium</taxon>
    </lineage>
</organism>
<dbReference type="STRING" id="428990.SAMN06295987_102214"/>
<sequence length="1206" mass="127849">MTNRSEETGQWLFWVDRGGTFTDVVAKAPDGRFERLKLLSESPGSYDDAAVEAMRRLTGVRAGELPPAQLRLGTTVATNALLERKGEPVLLAITRGFGDALRIGTQERPDIFARHIERPEPLHGAVLEIDERVGADGTIHRPLDEDAARDRLQHFFDRGLRAIAIVLMHGYRHVAHEAALVRIAREVGFTQVSVSHEVAPLIKLIARGDTSVVDAYLSPVLDRYVAGLEAGLGPRVAALYMQSSGGLATGAAFRGKDAILSGPAGGIVGMAAIAREAGFDHVIGFDMGGTSTDVSHYAGQYERDSETRVAGVRVRTPMMRIETVAAGGGSICHFDGARFLVGPESAGAVPGPACYRRSGPLAVTDCNLLLGKLRPQHFPHVFGPRGDERLSLHAAQQKMDEVLQHVRAATGRALSREEAAEGFLEIAVANMANAIKTVSLRRGHDMTRAALVTFGGAGGQHACKVADALGVGTVLCHPLASVLSAYGMGLADRRMLHERTLALPLEARSMDEIGQAVAALGGQARDDLAAQGVAVDTIAMEATLAVRPKGSDNAIEVGFGTLDAMRDAFREGWLHRFGFGAGSDLIAETLRVEAVSAAQDAGGATLALPDSSGPPAEQVDIFTEGAVHRVPLYLRADLAEGFEADGPLLVVDDVSTTVVEPGWRVRVDPFGNLLLTRVRALQVAQAQSTACDPVRLEIMGALFMAIAEEMGAALQFSASSVNIRERLDFSCAVFDRYGSLVANAPHMPVHLGSMGESVRTILARRGDAKDGRGLLPGDAYVLNAPYDGGTHLPDITVVMPVFAEGDDSAPAWFVAARGHHADVGGISPGSMPPRSRSLDDEGVLIDNVLLVDRGEIQEGAMRALLASGPYPSRAIDQNIADLRAQVAACTRGASELRRIAREQGREFVDAYMAHAQAHAEDAVRSLIDRLSDGTFRVPMDNGAQICVAVSIDRQTRGATIDFTGTSDQLADNFNAPLPVVRAAVLYVVRTLIDDAVPMNEGCLRPITLIVPEGSMLHPRAPAAVVAGNVETSQAITDALFAALGAMAASQGTMNNFTFGDARRQYYETIAGGSGAGPDFDGTSVVQTHMTNSRLTDPEVLETNFPVLLEEFSIRRGSGGKGRHKGGDGATRRLRFLEPMQAGILAQRRKVAPFGLAGGEDAAPGRTRLERTDGTIEDLGSTGSARLEAGDVIVIETPGGGGYGEPD</sequence>
<dbReference type="InterPro" id="IPR002821">
    <property type="entry name" value="Hydantoinase_A"/>
</dbReference>
<dbReference type="RefSeq" id="WP_079730330.1">
    <property type="nucleotide sequence ID" value="NZ_FVZE01000002.1"/>
</dbReference>
<proteinExistence type="inferred from homology"/>
<dbReference type="AlphaFoldDB" id="A0A1U6HE60"/>
<dbReference type="PANTHER" id="PTHR11365">
    <property type="entry name" value="5-OXOPROLINASE RELATED"/>
    <property type="match status" value="1"/>
</dbReference>
<protein>
    <submittedName>
        <fullName evidence="5">5-oxoprolinase (ATP-hydrolysing)</fullName>
    </submittedName>
</protein>
<evidence type="ECO:0000259" key="2">
    <source>
        <dbReference type="Pfam" id="PF01968"/>
    </source>
</evidence>
<feature type="domain" description="Hydantoinase A/oxoprolinase" evidence="2">
    <location>
        <begin position="207"/>
        <end position="494"/>
    </location>
</feature>
<dbReference type="Proteomes" id="UP000190989">
    <property type="component" value="Unassembled WGS sequence"/>
</dbReference>
<gene>
    <name evidence="5" type="ORF">SAMN06295987_102214</name>
</gene>
<dbReference type="Pfam" id="PF02538">
    <property type="entry name" value="Hydantoinase_B"/>
    <property type="match status" value="1"/>
</dbReference>
<evidence type="ECO:0000259" key="4">
    <source>
        <dbReference type="Pfam" id="PF05378"/>
    </source>
</evidence>
<name>A0A1U6HE60_9SPHN</name>
<comment type="similarity">
    <text evidence="1">Belongs to the oxoprolinase family.</text>
</comment>
<dbReference type="InterPro" id="IPR003692">
    <property type="entry name" value="Hydantoinase_B"/>
</dbReference>
<dbReference type="GO" id="GO:0005829">
    <property type="term" value="C:cytosol"/>
    <property type="evidence" value="ECO:0007669"/>
    <property type="project" value="TreeGrafter"/>
</dbReference>
<dbReference type="InterPro" id="IPR008040">
    <property type="entry name" value="Hydant_A_N"/>
</dbReference>